<dbReference type="Proteomes" id="UP001162640">
    <property type="component" value="Unassembled WGS sequence"/>
</dbReference>
<evidence type="ECO:0000313" key="1">
    <source>
        <dbReference type="EMBL" id="GMH71652.1"/>
    </source>
</evidence>
<dbReference type="AlphaFoldDB" id="A0A9W7AG45"/>
<sequence length="93" mass="10467">MFAKERCLINLVASPKHNRILTGADGYKSYETVDKLVRGLRRNLNAEGIIKLLDISPGEEESSIVLMCGPDGFVKHARKVLKEDGRIKKVMVW</sequence>
<reference evidence="2" key="1">
    <citation type="journal article" date="2023" name="Commun. Biol.">
        <title>Genome analysis of Parmales, the sister group of diatoms, reveals the evolutionary specialization of diatoms from phago-mixotrophs to photoautotrophs.</title>
        <authorList>
            <person name="Ban H."/>
            <person name="Sato S."/>
            <person name="Yoshikawa S."/>
            <person name="Yamada K."/>
            <person name="Nakamura Y."/>
            <person name="Ichinomiya M."/>
            <person name="Sato N."/>
            <person name="Blanc-Mathieu R."/>
            <person name="Endo H."/>
            <person name="Kuwata A."/>
            <person name="Ogata H."/>
        </authorList>
    </citation>
    <scope>NUCLEOTIDE SEQUENCE [LARGE SCALE GENOMIC DNA]</scope>
</reference>
<accession>A0A9W7AG45</accession>
<gene>
    <name evidence="1" type="ORF">TL16_g05710</name>
</gene>
<comment type="caution">
    <text evidence="1">The sequence shown here is derived from an EMBL/GenBank/DDBJ whole genome shotgun (WGS) entry which is preliminary data.</text>
</comment>
<name>A0A9W7AG45_9STRA</name>
<proteinExistence type="predicted"/>
<evidence type="ECO:0000313" key="2">
    <source>
        <dbReference type="Proteomes" id="UP001162640"/>
    </source>
</evidence>
<organism evidence="1 2">
    <name type="scientific">Triparma laevis f. inornata</name>
    <dbReference type="NCBI Taxonomy" id="1714386"/>
    <lineage>
        <taxon>Eukaryota</taxon>
        <taxon>Sar</taxon>
        <taxon>Stramenopiles</taxon>
        <taxon>Ochrophyta</taxon>
        <taxon>Bolidophyceae</taxon>
        <taxon>Parmales</taxon>
        <taxon>Triparmaceae</taxon>
        <taxon>Triparma</taxon>
    </lineage>
</organism>
<protein>
    <submittedName>
        <fullName evidence="1">Uncharacterized protein</fullName>
    </submittedName>
</protein>
<dbReference type="EMBL" id="BLQM01000168">
    <property type="protein sequence ID" value="GMH71652.1"/>
    <property type="molecule type" value="Genomic_DNA"/>
</dbReference>